<name>A0ABQ2MQH9_9ACTN</name>
<accession>A0ABQ2MQH9</accession>
<dbReference type="EMBL" id="BMMP01000022">
    <property type="protein sequence ID" value="GGO56883.1"/>
    <property type="molecule type" value="Genomic_DNA"/>
</dbReference>
<dbReference type="Proteomes" id="UP000631535">
    <property type="component" value="Unassembled WGS sequence"/>
</dbReference>
<proteinExistence type="predicted"/>
<sequence>MRLRRVVRGLLVRGELGGGRGRTAERPSGLRLRSLVRVGRDLLSGLRDGGRRLPSVLRLRPCPRLRRTRAVCQRVLPGPGL</sequence>
<protein>
    <submittedName>
        <fullName evidence="1">Uncharacterized protein</fullName>
    </submittedName>
</protein>
<keyword evidence="2" id="KW-1185">Reference proteome</keyword>
<reference evidence="2" key="1">
    <citation type="journal article" date="2019" name="Int. J. Syst. Evol. Microbiol.">
        <title>The Global Catalogue of Microorganisms (GCM) 10K type strain sequencing project: providing services to taxonomists for standard genome sequencing and annotation.</title>
        <authorList>
            <consortium name="The Broad Institute Genomics Platform"/>
            <consortium name="The Broad Institute Genome Sequencing Center for Infectious Disease"/>
            <person name="Wu L."/>
            <person name="Ma J."/>
        </authorList>
    </citation>
    <scope>NUCLEOTIDE SEQUENCE [LARGE SCALE GENOMIC DNA]</scope>
    <source>
        <strain evidence="2">CGMCC 4.7178</strain>
    </source>
</reference>
<evidence type="ECO:0000313" key="1">
    <source>
        <dbReference type="EMBL" id="GGO56883.1"/>
    </source>
</evidence>
<organism evidence="1 2">
    <name type="scientific">Streptomyces daqingensis</name>
    <dbReference type="NCBI Taxonomy" id="1472640"/>
    <lineage>
        <taxon>Bacteria</taxon>
        <taxon>Bacillati</taxon>
        <taxon>Actinomycetota</taxon>
        <taxon>Actinomycetes</taxon>
        <taxon>Kitasatosporales</taxon>
        <taxon>Streptomycetaceae</taxon>
        <taxon>Streptomyces</taxon>
    </lineage>
</organism>
<comment type="caution">
    <text evidence="1">The sequence shown here is derived from an EMBL/GenBank/DDBJ whole genome shotgun (WGS) entry which is preliminary data.</text>
</comment>
<gene>
    <name evidence="1" type="ORF">GCM10012287_51480</name>
</gene>
<evidence type="ECO:0000313" key="2">
    <source>
        <dbReference type="Proteomes" id="UP000631535"/>
    </source>
</evidence>